<dbReference type="InterPro" id="IPR032675">
    <property type="entry name" value="LRR_dom_sf"/>
</dbReference>
<feature type="signal peptide" evidence="2">
    <location>
        <begin position="1"/>
        <end position="21"/>
    </location>
</feature>
<name>A0A9W7F6Z0_9STRA</name>
<sequence length="392" mass="43482">MNLLRLLHLLLLLFLPILTSSSSTLDLSYTTSTLPSTLPPTVTSLSLSNLNLKTVPPLIDDNLLTVDLSNNLLTLPSVLSVFKSEKIEEINLSFNPLFTSPPLKLNVTTSSIKTLNLSNAVTKNPDHLLKFLTNYKTLDSLIISRNDLKTALKLPLVTKHLDISYNPLHITSILKLKFYPECLILDGLKDPSNSVLDLLPKIVKKCSLRSCSLTSKSILKSILLNPNNLTEIDLSCNPLIPPFGSETINLKSLKKGLKKEPLKQMSSLFQRTIAAVGGEGEVEVVRKSDCVTELIKYLLKNPAKSTSKIVYIYDIGLDVTRINMLNFAASLSGITFVTSFEGENLVINGEDREKNVRGRMEWEREEEDREEEEEGEFSEGFDFGVIDDSSGG</sequence>
<protein>
    <submittedName>
        <fullName evidence="3">Uncharacterized protein</fullName>
    </submittedName>
</protein>
<dbReference type="EMBL" id="BRXW01000089">
    <property type="protein sequence ID" value="GMI05634.1"/>
    <property type="molecule type" value="Genomic_DNA"/>
</dbReference>
<dbReference type="Proteomes" id="UP001165122">
    <property type="component" value="Unassembled WGS sequence"/>
</dbReference>
<keyword evidence="2" id="KW-0732">Signal</keyword>
<feature type="chain" id="PRO_5040859945" evidence="2">
    <location>
        <begin position="22"/>
        <end position="392"/>
    </location>
</feature>
<proteinExistence type="predicted"/>
<keyword evidence="4" id="KW-1185">Reference proteome</keyword>
<feature type="region of interest" description="Disordered" evidence="1">
    <location>
        <begin position="358"/>
        <end position="392"/>
    </location>
</feature>
<comment type="caution">
    <text evidence="3">The sequence shown here is derived from an EMBL/GenBank/DDBJ whole genome shotgun (WGS) entry which is preliminary data.</text>
</comment>
<organism evidence="3 4">
    <name type="scientific">Triparma laevis f. longispina</name>
    <dbReference type="NCBI Taxonomy" id="1714387"/>
    <lineage>
        <taxon>Eukaryota</taxon>
        <taxon>Sar</taxon>
        <taxon>Stramenopiles</taxon>
        <taxon>Ochrophyta</taxon>
        <taxon>Bolidophyceae</taxon>
        <taxon>Parmales</taxon>
        <taxon>Triparmaceae</taxon>
        <taxon>Triparma</taxon>
    </lineage>
</organism>
<dbReference type="AlphaFoldDB" id="A0A9W7F6Z0"/>
<evidence type="ECO:0000313" key="3">
    <source>
        <dbReference type="EMBL" id="GMI05634.1"/>
    </source>
</evidence>
<dbReference type="SUPFAM" id="SSF52058">
    <property type="entry name" value="L domain-like"/>
    <property type="match status" value="1"/>
</dbReference>
<accession>A0A9W7F6Z0</accession>
<feature type="compositionally biased region" description="Acidic residues" evidence="1">
    <location>
        <begin position="363"/>
        <end position="379"/>
    </location>
</feature>
<evidence type="ECO:0000313" key="4">
    <source>
        <dbReference type="Proteomes" id="UP001165122"/>
    </source>
</evidence>
<dbReference type="Gene3D" id="3.80.10.10">
    <property type="entry name" value="Ribonuclease Inhibitor"/>
    <property type="match status" value="1"/>
</dbReference>
<reference evidence="4" key="1">
    <citation type="journal article" date="2023" name="Commun. Biol.">
        <title>Genome analysis of Parmales, the sister group of diatoms, reveals the evolutionary specialization of diatoms from phago-mixotrophs to photoautotrophs.</title>
        <authorList>
            <person name="Ban H."/>
            <person name="Sato S."/>
            <person name="Yoshikawa S."/>
            <person name="Yamada K."/>
            <person name="Nakamura Y."/>
            <person name="Ichinomiya M."/>
            <person name="Sato N."/>
            <person name="Blanc-Mathieu R."/>
            <person name="Endo H."/>
            <person name="Kuwata A."/>
            <person name="Ogata H."/>
        </authorList>
    </citation>
    <scope>NUCLEOTIDE SEQUENCE [LARGE SCALE GENOMIC DNA]</scope>
    <source>
        <strain evidence="4">NIES 3700</strain>
    </source>
</reference>
<gene>
    <name evidence="3" type="ORF">TrLO_g9224</name>
</gene>
<evidence type="ECO:0000256" key="1">
    <source>
        <dbReference type="SAM" id="MobiDB-lite"/>
    </source>
</evidence>
<evidence type="ECO:0000256" key="2">
    <source>
        <dbReference type="SAM" id="SignalP"/>
    </source>
</evidence>